<comment type="caution">
    <text evidence="2">The sequence shown here is derived from an EMBL/GenBank/DDBJ whole genome shotgun (WGS) entry which is preliminary data.</text>
</comment>
<reference evidence="2 3" key="1">
    <citation type="submission" date="2020-08" db="EMBL/GenBank/DDBJ databases">
        <title>Functional genomics of gut bacteria from endangered species of beetles.</title>
        <authorList>
            <person name="Carlos-Shanley C."/>
        </authorList>
    </citation>
    <scope>NUCLEOTIDE SEQUENCE [LARGE SCALE GENOMIC DNA]</scope>
    <source>
        <strain evidence="2 3">S00198</strain>
    </source>
</reference>
<dbReference type="EMBL" id="JACHLK010000006">
    <property type="protein sequence ID" value="MBB6560607.1"/>
    <property type="molecule type" value="Genomic_DNA"/>
</dbReference>
<feature type="transmembrane region" description="Helical" evidence="1">
    <location>
        <begin position="162"/>
        <end position="186"/>
    </location>
</feature>
<keyword evidence="3" id="KW-1185">Reference proteome</keyword>
<name>A0A7X0PER8_9BURK</name>
<sequence>MDTGVRRAPQRGVVAASLALTLLQIALVESSWLLALVLPLQWVLVLRPIERREWVLFALVGPFFVAQNYMALRAGAFVFRQHDFLLMPWHEPLLWMGWYLHLVRFVNEPGRSVPLGPGAWFGLLLTVLAFSLFGSDAQAQTLATSVSCAALLALFHTRADLAYALCAVALGALVEGVGVGAGLWHYPGSGPLPIPFWSLSMWVSVGLLGRRFAVPLAERLASAGARHA</sequence>
<feature type="transmembrane region" description="Helical" evidence="1">
    <location>
        <begin position="192"/>
        <end position="209"/>
    </location>
</feature>
<gene>
    <name evidence="2" type="ORF">HNP48_003283</name>
</gene>
<protein>
    <submittedName>
        <fullName evidence="2">Uncharacterized protein</fullName>
    </submittedName>
</protein>
<evidence type="ECO:0000313" key="3">
    <source>
        <dbReference type="Proteomes" id="UP000575083"/>
    </source>
</evidence>
<evidence type="ECO:0000256" key="1">
    <source>
        <dbReference type="SAM" id="Phobius"/>
    </source>
</evidence>
<feature type="transmembrane region" description="Helical" evidence="1">
    <location>
        <begin position="54"/>
        <end position="72"/>
    </location>
</feature>
<keyword evidence="1" id="KW-0812">Transmembrane</keyword>
<accession>A0A7X0PER8</accession>
<feature type="transmembrane region" description="Helical" evidence="1">
    <location>
        <begin position="113"/>
        <end position="133"/>
    </location>
</feature>
<dbReference type="Proteomes" id="UP000575083">
    <property type="component" value="Unassembled WGS sequence"/>
</dbReference>
<keyword evidence="1" id="KW-0472">Membrane</keyword>
<feature type="transmembrane region" description="Helical" evidence="1">
    <location>
        <begin position="139"/>
        <end position="155"/>
    </location>
</feature>
<organism evidence="2 3">
    <name type="scientific">Acidovorax soli</name>
    <dbReference type="NCBI Taxonomy" id="592050"/>
    <lineage>
        <taxon>Bacteria</taxon>
        <taxon>Pseudomonadati</taxon>
        <taxon>Pseudomonadota</taxon>
        <taxon>Betaproteobacteria</taxon>
        <taxon>Burkholderiales</taxon>
        <taxon>Comamonadaceae</taxon>
        <taxon>Acidovorax</taxon>
    </lineage>
</organism>
<keyword evidence="1" id="KW-1133">Transmembrane helix</keyword>
<dbReference type="RefSeq" id="WP_184858815.1">
    <property type="nucleotide sequence ID" value="NZ_JACHLK010000006.1"/>
</dbReference>
<proteinExistence type="predicted"/>
<evidence type="ECO:0000313" key="2">
    <source>
        <dbReference type="EMBL" id="MBB6560607.1"/>
    </source>
</evidence>
<dbReference type="AlphaFoldDB" id="A0A7X0PER8"/>